<keyword evidence="8" id="KW-1185">Reference proteome</keyword>
<dbReference type="AlphaFoldDB" id="A0A8E2JY33"/>
<reference evidence="7 8" key="1">
    <citation type="journal article" date="2016" name="Nat. Commun.">
        <title>Ectomycorrhizal ecology is imprinted in the genome of the dominant symbiotic fungus Cenococcum geophilum.</title>
        <authorList>
            <consortium name="DOE Joint Genome Institute"/>
            <person name="Peter M."/>
            <person name="Kohler A."/>
            <person name="Ohm R.A."/>
            <person name="Kuo A."/>
            <person name="Krutzmann J."/>
            <person name="Morin E."/>
            <person name="Arend M."/>
            <person name="Barry K.W."/>
            <person name="Binder M."/>
            <person name="Choi C."/>
            <person name="Clum A."/>
            <person name="Copeland A."/>
            <person name="Grisel N."/>
            <person name="Haridas S."/>
            <person name="Kipfer T."/>
            <person name="LaButti K."/>
            <person name="Lindquist E."/>
            <person name="Lipzen A."/>
            <person name="Maire R."/>
            <person name="Meier B."/>
            <person name="Mihaltcheva S."/>
            <person name="Molinier V."/>
            <person name="Murat C."/>
            <person name="Poggeler S."/>
            <person name="Quandt C.A."/>
            <person name="Sperisen C."/>
            <person name="Tritt A."/>
            <person name="Tisserant E."/>
            <person name="Crous P.W."/>
            <person name="Henrissat B."/>
            <person name="Nehls U."/>
            <person name="Egli S."/>
            <person name="Spatafora J.W."/>
            <person name="Grigoriev I.V."/>
            <person name="Martin F.M."/>
        </authorList>
    </citation>
    <scope>NUCLEOTIDE SEQUENCE [LARGE SCALE GENOMIC DNA]</scope>
    <source>
        <strain evidence="7 8">CBS 207.34</strain>
    </source>
</reference>
<evidence type="ECO:0000256" key="1">
    <source>
        <dbReference type="ARBA" id="ARBA00023125"/>
    </source>
</evidence>
<keyword evidence="1 4" id="KW-0238">DNA-binding</keyword>
<dbReference type="PROSITE" id="PS50071">
    <property type="entry name" value="HOMEOBOX_2"/>
    <property type="match status" value="1"/>
</dbReference>
<evidence type="ECO:0000313" key="7">
    <source>
        <dbReference type="EMBL" id="OCL13865.1"/>
    </source>
</evidence>
<dbReference type="SUPFAM" id="SSF46689">
    <property type="entry name" value="Homeodomain-like"/>
    <property type="match status" value="1"/>
</dbReference>
<evidence type="ECO:0000313" key="8">
    <source>
        <dbReference type="Proteomes" id="UP000250140"/>
    </source>
</evidence>
<feature type="compositionally biased region" description="Basic residues" evidence="5">
    <location>
        <begin position="342"/>
        <end position="356"/>
    </location>
</feature>
<dbReference type="CDD" id="cd00086">
    <property type="entry name" value="homeodomain"/>
    <property type="match status" value="1"/>
</dbReference>
<dbReference type="SMART" id="SM00389">
    <property type="entry name" value="HOX"/>
    <property type="match status" value="1"/>
</dbReference>
<dbReference type="GO" id="GO:0003677">
    <property type="term" value="F:DNA binding"/>
    <property type="evidence" value="ECO:0007669"/>
    <property type="project" value="UniProtKB-UniRule"/>
</dbReference>
<dbReference type="InterPro" id="IPR050224">
    <property type="entry name" value="TALE_homeobox"/>
</dbReference>
<dbReference type="GO" id="GO:0005634">
    <property type="term" value="C:nucleus"/>
    <property type="evidence" value="ECO:0007669"/>
    <property type="project" value="UniProtKB-SubCell"/>
</dbReference>
<proteinExistence type="predicted"/>
<sequence length="447" mass="49592">MPFPGSRKKATPSIWSVDSGYHSSEPCADVSAACLAQDSSNENALTGLATLNCSPIQDDFCWEPQFAPSWNVNVKDRVLLHRNQPLISPVVTKLHVFTSTERANTVFVRHGQLRPDRKCVACELWGITNPGQNMRCTSCASFSMIPGFQQPVEESEENKQGPSKPDLRCSACELSALINPGEPTKCPTCNGSPPIPETPTYHREDHVTRSRARRTAKLPLSALHKLQAWLDANQHDPYPSAEVKKQLAQECGITEKQVTTWFTNARARQLNPLEAWLSSTSEEDATSESDIVDAVQEVQYSTPIHQPLESGKLGIRASRASSISGSSAYTAFSQHSSARRSGPSRRGKKKNYRKSRQQQDLREQSTTTTPPTPLTRFPRPTLAPPPPPQETWQCTFCLKHLSPKAWRRHEETQHLPRVQWSCMLSGPRLSFGHRNSSNGNSSSSSSS</sequence>
<dbReference type="PANTHER" id="PTHR11850">
    <property type="entry name" value="HOMEOBOX PROTEIN TRANSCRIPTION FACTORS"/>
    <property type="match status" value="1"/>
</dbReference>
<gene>
    <name evidence="7" type="ORF">AOQ84DRAFT_385114</name>
</gene>
<dbReference type="GO" id="GO:0006355">
    <property type="term" value="P:regulation of DNA-templated transcription"/>
    <property type="evidence" value="ECO:0007669"/>
    <property type="project" value="InterPro"/>
</dbReference>
<accession>A0A8E2JY33</accession>
<dbReference type="Proteomes" id="UP000250140">
    <property type="component" value="Unassembled WGS sequence"/>
</dbReference>
<protein>
    <recommendedName>
        <fullName evidence="6">Homeobox domain-containing protein</fullName>
    </recommendedName>
</protein>
<evidence type="ECO:0000256" key="3">
    <source>
        <dbReference type="ARBA" id="ARBA00023242"/>
    </source>
</evidence>
<dbReference type="InterPro" id="IPR001356">
    <property type="entry name" value="HD"/>
</dbReference>
<dbReference type="Gene3D" id="1.10.10.60">
    <property type="entry name" value="Homeodomain-like"/>
    <property type="match status" value="1"/>
</dbReference>
<evidence type="ECO:0000259" key="6">
    <source>
        <dbReference type="PROSITE" id="PS50071"/>
    </source>
</evidence>
<dbReference type="OrthoDB" id="10056939at2759"/>
<evidence type="ECO:0000256" key="4">
    <source>
        <dbReference type="PROSITE-ProRule" id="PRU00108"/>
    </source>
</evidence>
<organism evidence="7 8">
    <name type="scientific">Glonium stellatum</name>
    <dbReference type="NCBI Taxonomy" id="574774"/>
    <lineage>
        <taxon>Eukaryota</taxon>
        <taxon>Fungi</taxon>
        <taxon>Dikarya</taxon>
        <taxon>Ascomycota</taxon>
        <taxon>Pezizomycotina</taxon>
        <taxon>Dothideomycetes</taxon>
        <taxon>Pleosporomycetidae</taxon>
        <taxon>Gloniales</taxon>
        <taxon>Gloniaceae</taxon>
        <taxon>Glonium</taxon>
    </lineage>
</organism>
<evidence type="ECO:0000256" key="2">
    <source>
        <dbReference type="ARBA" id="ARBA00023155"/>
    </source>
</evidence>
<dbReference type="InterPro" id="IPR009057">
    <property type="entry name" value="Homeodomain-like_sf"/>
</dbReference>
<keyword evidence="3 4" id="KW-0539">Nucleus</keyword>
<feature type="compositionally biased region" description="Low complexity" evidence="5">
    <location>
        <begin position="366"/>
        <end position="380"/>
    </location>
</feature>
<dbReference type="InterPro" id="IPR008422">
    <property type="entry name" value="KN_HD"/>
</dbReference>
<dbReference type="Pfam" id="PF05920">
    <property type="entry name" value="Homeobox_KN"/>
    <property type="match status" value="1"/>
</dbReference>
<dbReference type="EMBL" id="KV748661">
    <property type="protein sequence ID" value="OCL13865.1"/>
    <property type="molecule type" value="Genomic_DNA"/>
</dbReference>
<keyword evidence="2 4" id="KW-0371">Homeobox</keyword>
<name>A0A8E2JY33_9PEZI</name>
<feature type="domain" description="Homeobox" evidence="6">
    <location>
        <begin position="209"/>
        <end position="272"/>
    </location>
</feature>
<comment type="subcellular location">
    <subcellularLocation>
        <location evidence="4">Nucleus</location>
    </subcellularLocation>
</comment>
<feature type="region of interest" description="Disordered" evidence="5">
    <location>
        <begin position="328"/>
        <end position="388"/>
    </location>
</feature>
<feature type="non-terminal residue" evidence="7">
    <location>
        <position position="447"/>
    </location>
</feature>
<feature type="DNA-binding region" description="Homeobox" evidence="4">
    <location>
        <begin position="211"/>
        <end position="273"/>
    </location>
</feature>
<evidence type="ECO:0000256" key="5">
    <source>
        <dbReference type="SAM" id="MobiDB-lite"/>
    </source>
</evidence>